<accession>A0A2N4T4Y0</accession>
<evidence type="ECO:0000313" key="2">
    <source>
        <dbReference type="EMBL" id="PLC13280.1"/>
    </source>
</evidence>
<feature type="region of interest" description="Disordered" evidence="1">
    <location>
        <begin position="1"/>
        <end position="47"/>
    </location>
</feature>
<evidence type="ECO:0000313" key="3">
    <source>
        <dbReference type="Proteomes" id="UP000234632"/>
    </source>
</evidence>
<feature type="compositionally biased region" description="Polar residues" evidence="1">
    <location>
        <begin position="36"/>
        <end position="47"/>
    </location>
</feature>
<reference evidence="2 3" key="1">
    <citation type="submission" date="2015-12" db="EMBL/GenBank/DDBJ databases">
        <authorList>
            <person name="Shamseldin A."/>
            <person name="Moawad H."/>
            <person name="Abd El-Rahim W.M."/>
            <person name="Sadowsky M.J."/>
        </authorList>
    </citation>
    <scope>NUCLEOTIDE SEQUENCE [LARGE SCALE GENOMIC DNA]</scope>
    <source>
        <strain evidence="2 3">S43</strain>
    </source>
</reference>
<evidence type="ECO:0000256" key="1">
    <source>
        <dbReference type="SAM" id="MobiDB-lite"/>
    </source>
</evidence>
<protein>
    <submittedName>
        <fullName evidence="2">Uncharacterized protein</fullName>
    </submittedName>
</protein>
<proteinExistence type="predicted"/>
<organism evidence="2 3">
    <name type="scientific">Kocuria flava</name>
    <dbReference type="NCBI Taxonomy" id="446860"/>
    <lineage>
        <taxon>Bacteria</taxon>
        <taxon>Bacillati</taxon>
        <taxon>Actinomycetota</taxon>
        <taxon>Actinomycetes</taxon>
        <taxon>Micrococcales</taxon>
        <taxon>Micrococcaceae</taxon>
        <taxon>Kocuria</taxon>
    </lineage>
</organism>
<dbReference type="AlphaFoldDB" id="A0A2N4T4Y0"/>
<dbReference type="Proteomes" id="UP000234632">
    <property type="component" value="Unassembled WGS sequence"/>
</dbReference>
<dbReference type="EMBL" id="LOMZ01000001">
    <property type="protein sequence ID" value="PLC13280.1"/>
    <property type="molecule type" value="Genomic_DNA"/>
</dbReference>
<comment type="caution">
    <text evidence="2">The sequence shown here is derived from an EMBL/GenBank/DDBJ whole genome shotgun (WGS) entry which is preliminary data.</text>
</comment>
<gene>
    <name evidence="2" type="ORF">AUQ48_14975</name>
</gene>
<name>A0A2N4T4Y0_9MICC</name>
<sequence length="117" mass="11835">MPGPSRARTPRPEAPVASAAAAAVAPTTDQRGAMPSSRTDWNSASPVSVSTEAAHAVAAPTRPHCGISHRFRATATASAADLFISCHRLRPAISSSDCTPPAETASSIAEAITTMAG</sequence>
<feature type="compositionally biased region" description="Low complexity" evidence="1">
    <location>
        <begin position="14"/>
        <end position="26"/>
    </location>
</feature>